<evidence type="ECO:0008006" key="6">
    <source>
        <dbReference type="Google" id="ProtNLM"/>
    </source>
</evidence>
<proteinExistence type="inferred from homology"/>
<feature type="compositionally biased region" description="Basic and acidic residues" evidence="3">
    <location>
        <begin position="87"/>
        <end position="98"/>
    </location>
</feature>
<feature type="compositionally biased region" description="Basic and acidic residues" evidence="3">
    <location>
        <begin position="1"/>
        <end position="21"/>
    </location>
</feature>
<feature type="region of interest" description="Disordered" evidence="3">
    <location>
        <begin position="1"/>
        <end position="104"/>
    </location>
</feature>
<dbReference type="Proteomes" id="UP001162483">
    <property type="component" value="Unassembled WGS sequence"/>
</dbReference>
<name>A0ABN9EMM4_9NEOB</name>
<feature type="compositionally biased region" description="Low complexity" evidence="3">
    <location>
        <begin position="31"/>
        <end position="42"/>
    </location>
</feature>
<evidence type="ECO:0000256" key="1">
    <source>
        <dbReference type="ARBA" id="ARBA00006903"/>
    </source>
</evidence>
<dbReference type="Pfam" id="PF05334">
    <property type="entry name" value="DUF719"/>
    <property type="match status" value="1"/>
</dbReference>
<evidence type="ECO:0000313" key="4">
    <source>
        <dbReference type="EMBL" id="CAI9586115.1"/>
    </source>
</evidence>
<feature type="non-terminal residue" evidence="4">
    <location>
        <position position="293"/>
    </location>
</feature>
<dbReference type="PANTHER" id="PTHR12842:SF4">
    <property type="entry name" value="PROTEIN NOXP20"/>
    <property type="match status" value="1"/>
</dbReference>
<dbReference type="EMBL" id="CATNWA010015720">
    <property type="protein sequence ID" value="CAI9586115.1"/>
    <property type="molecule type" value="Genomic_DNA"/>
</dbReference>
<dbReference type="InterPro" id="IPR007998">
    <property type="entry name" value="DUF719"/>
</dbReference>
<keyword evidence="2" id="KW-0597">Phosphoprotein</keyword>
<evidence type="ECO:0000256" key="2">
    <source>
        <dbReference type="ARBA" id="ARBA00022553"/>
    </source>
</evidence>
<evidence type="ECO:0000313" key="5">
    <source>
        <dbReference type="Proteomes" id="UP001162483"/>
    </source>
</evidence>
<sequence length="293" mass="31653">MSSEESKTEEDTIDTAVEKITDLVLGEDSKSTSQEITQSSQEPNSSFAESAPDSQKQVHQDGQTQENPEELCELVNLEPASEATANQEEHDHPDEEGAAKGSSWSTWGTWGKSLFSSASATVGHSLSAVKEKAGATLRMRNSESESGATDTGEQVLPEKGDCPAEPSSPSAGSRGVFSTLTNVVQNTGKTVLSGGLDALEFIGKKTMNVLAESDPGFKKTKILMQRTASLSQMLREAKEKEKQRLSEQVSDERTAHFGMLFDEYQGLSHLEALEILSNESETKVQAYLSSLNE</sequence>
<comment type="similarity">
    <text evidence="1">Belongs to the FAM114 family.</text>
</comment>
<feature type="region of interest" description="Disordered" evidence="3">
    <location>
        <begin position="132"/>
        <end position="175"/>
    </location>
</feature>
<organism evidence="4 5">
    <name type="scientific">Staurois parvus</name>
    <dbReference type="NCBI Taxonomy" id="386267"/>
    <lineage>
        <taxon>Eukaryota</taxon>
        <taxon>Metazoa</taxon>
        <taxon>Chordata</taxon>
        <taxon>Craniata</taxon>
        <taxon>Vertebrata</taxon>
        <taxon>Euteleostomi</taxon>
        <taxon>Amphibia</taxon>
        <taxon>Batrachia</taxon>
        <taxon>Anura</taxon>
        <taxon>Neobatrachia</taxon>
        <taxon>Ranoidea</taxon>
        <taxon>Ranidae</taxon>
        <taxon>Staurois</taxon>
    </lineage>
</organism>
<keyword evidence="5" id="KW-1185">Reference proteome</keyword>
<feature type="compositionally biased region" description="Polar residues" evidence="3">
    <location>
        <begin position="43"/>
        <end position="66"/>
    </location>
</feature>
<dbReference type="PANTHER" id="PTHR12842">
    <property type="entry name" value="FI01459P"/>
    <property type="match status" value="1"/>
</dbReference>
<comment type="caution">
    <text evidence="4">The sequence shown here is derived from an EMBL/GenBank/DDBJ whole genome shotgun (WGS) entry which is preliminary data.</text>
</comment>
<evidence type="ECO:0000256" key="3">
    <source>
        <dbReference type="SAM" id="MobiDB-lite"/>
    </source>
</evidence>
<reference evidence="4" key="1">
    <citation type="submission" date="2023-05" db="EMBL/GenBank/DDBJ databases">
        <authorList>
            <person name="Stuckert A."/>
        </authorList>
    </citation>
    <scope>NUCLEOTIDE SEQUENCE</scope>
</reference>
<gene>
    <name evidence="4" type="ORF">SPARVUS_LOCUS10321144</name>
</gene>
<accession>A0ABN9EMM4</accession>
<protein>
    <recommendedName>
        <fullName evidence="6">Protein Noxp20</fullName>
    </recommendedName>
</protein>